<sequence>MKNLHLISSRSTFPPISPYFIFIFIFVASISTIAQSTISQIFRNFEIQYITGRCSCFAASSIVVKSLDDMSLCGNERSSSGQTMDQKAHEVEQTANILPVANKSCSELLTPIKKSHVQDFSDVDANFVSATPMKTEATVNSRCKKEPDELPEKYRLLSEIFYRMTTSLRLLNLGKKLPTFQNICHVVETLSERKFTYKSLAQIKFILPEAVQIDRILVHNKKTLCMEPDMKVTLLFDIVEGHVEHTDYLALSRLISSRLFKFANAHPEDEDVPTAELPEPFNRKEITVSAKLLSMNSSVRIQPDLDETEPVIASHLSPSFRRHFSREIGKPMKTELTQSPVLLSSVKEIEKPMKTELSQSPIMLSSIKEMEKPMKTELQLPQSPCLELVKQEKALQVANRNTPMQKPLVTNDIIVETPDLSAPKRSVVGTVDDKPKSMVNQKAMASSLFAKRSLDFSDFDEESVFVEGNTTSNSSSSEKVHFNFCFCFMNQS</sequence>
<dbReference type="SMART" id="SM01075">
    <property type="entry name" value="CDT1"/>
    <property type="match status" value="1"/>
</dbReference>
<dbReference type="GO" id="GO:0030174">
    <property type="term" value="P:regulation of DNA-templated DNA replication initiation"/>
    <property type="evidence" value="ECO:0007669"/>
    <property type="project" value="InterPro"/>
</dbReference>
<keyword evidence="1" id="KW-0472">Membrane</keyword>
<dbReference type="EMBL" id="JAUHHV010000001">
    <property type="protein sequence ID" value="KAK1441603.1"/>
    <property type="molecule type" value="Genomic_DNA"/>
</dbReference>
<evidence type="ECO:0000313" key="3">
    <source>
        <dbReference type="EMBL" id="KAK1441603.1"/>
    </source>
</evidence>
<proteinExistence type="predicted"/>
<dbReference type="InterPro" id="IPR045173">
    <property type="entry name" value="Cdt1"/>
</dbReference>
<protein>
    <recommendedName>
        <fullName evidence="2">CDT1 Geminin-binding domain-containing protein</fullName>
    </recommendedName>
</protein>
<evidence type="ECO:0000259" key="2">
    <source>
        <dbReference type="SMART" id="SM01075"/>
    </source>
</evidence>
<feature type="transmembrane region" description="Helical" evidence="1">
    <location>
        <begin position="12"/>
        <end position="34"/>
    </location>
</feature>
<dbReference type="Proteomes" id="UP001229421">
    <property type="component" value="Unassembled WGS sequence"/>
</dbReference>
<dbReference type="PANTHER" id="PTHR28637">
    <property type="entry name" value="DNA REPLICATION FACTOR CDT1"/>
    <property type="match status" value="1"/>
</dbReference>
<organism evidence="3 4">
    <name type="scientific">Tagetes erecta</name>
    <name type="common">African marigold</name>
    <dbReference type="NCBI Taxonomy" id="13708"/>
    <lineage>
        <taxon>Eukaryota</taxon>
        <taxon>Viridiplantae</taxon>
        <taxon>Streptophyta</taxon>
        <taxon>Embryophyta</taxon>
        <taxon>Tracheophyta</taxon>
        <taxon>Spermatophyta</taxon>
        <taxon>Magnoliopsida</taxon>
        <taxon>eudicotyledons</taxon>
        <taxon>Gunneridae</taxon>
        <taxon>Pentapetalae</taxon>
        <taxon>asterids</taxon>
        <taxon>campanulids</taxon>
        <taxon>Asterales</taxon>
        <taxon>Asteraceae</taxon>
        <taxon>Asteroideae</taxon>
        <taxon>Heliantheae alliance</taxon>
        <taxon>Tageteae</taxon>
        <taxon>Tagetes</taxon>
    </lineage>
</organism>
<evidence type="ECO:0000256" key="1">
    <source>
        <dbReference type="SAM" id="Phobius"/>
    </source>
</evidence>
<evidence type="ECO:0000313" key="4">
    <source>
        <dbReference type="Proteomes" id="UP001229421"/>
    </source>
</evidence>
<dbReference type="PANTHER" id="PTHR28637:SF13">
    <property type="entry name" value="EXPRESSED PROTEIN"/>
    <property type="match status" value="1"/>
</dbReference>
<keyword evidence="1" id="KW-0812">Transmembrane</keyword>
<gene>
    <name evidence="3" type="ORF">QVD17_07627</name>
</gene>
<dbReference type="GO" id="GO:0000278">
    <property type="term" value="P:mitotic cell cycle"/>
    <property type="evidence" value="ECO:0007669"/>
    <property type="project" value="TreeGrafter"/>
</dbReference>
<accession>A0AAD8PC42</accession>
<keyword evidence="1" id="KW-1133">Transmembrane helix</keyword>
<dbReference type="GO" id="GO:0000076">
    <property type="term" value="P:DNA replication checkpoint signaling"/>
    <property type="evidence" value="ECO:0007669"/>
    <property type="project" value="TreeGrafter"/>
</dbReference>
<dbReference type="Pfam" id="PF08839">
    <property type="entry name" value="CDT1"/>
    <property type="match status" value="1"/>
</dbReference>
<dbReference type="SUPFAM" id="SSF46785">
    <property type="entry name" value="Winged helix' DNA-binding domain"/>
    <property type="match status" value="1"/>
</dbReference>
<keyword evidence="4" id="KW-1185">Reference proteome</keyword>
<dbReference type="InterPro" id="IPR014939">
    <property type="entry name" value="CDT1_Gemini-bd-like"/>
</dbReference>
<dbReference type="GO" id="GO:0003677">
    <property type="term" value="F:DNA binding"/>
    <property type="evidence" value="ECO:0007669"/>
    <property type="project" value="InterPro"/>
</dbReference>
<dbReference type="CDD" id="cd08674">
    <property type="entry name" value="Cdt1_m"/>
    <property type="match status" value="1"/>
</dbReference>
<dbReference type="GO" id="GO:0005634">
    <property type="term" value="C:nucleus"/>
    <property type="evidence" value="ECO:0007669"/>
    <property type="project" value="TreeGrafter"/>
</dbReference>
<feature type="domain" description="CDT1 Geminin-binding" evidence="2">
    <location>
        <begin position="150"/>
        <end position="279"/>
    </location>
</feature>
<reference evidence="3" key="1">
    <citation type="journal article" date="2023" name="bioRxiv">
        <title>Improved chromosome-level genome assembly for marigold (Tagetes erecta).</title>
        <authorList>
            <person name="Jiang F."/>
            <person name="Yuan L."/>
            <person name="Wang S."/>
            <person name="Wang H."/>
            <person name="Xu D."/>
            <person name="Wang A."/>
            <person name="Fan W."/>
        </authorList>
    </citation>
    <scope>NUCLEOTIDE SEQUENCE</scope>
    <source>
        <strain evidence="3">WSJ</strain>
        <tissue evidence="3">Leaf</tissue>
    </source>
</reference>
<dbReference type="GO" id="GO:0070182">
    <property type="term" value="F:DNA polymerase binding"/>
    <property type="evidence" value="ECO:0007669"/>
    <property type="project" value="TreeGrafter"/>
</dbReference>
<dbReference type="AlphaFoldDB" id="A0AAD8PC42"/>
<dbReference type="GO" id="GO:0071163">
    <property type="term" value="P:DNA replication preinitiation complex assembly"/>
    <property type="evidence" value="ECO:0007669"/>
    <property type="project" value="InterPro"/>
</dbReference>
<name>A0AAD8PC42_TARER</name>
<dbReference type="InterPro" id="IPR036390">
    <property type="entry name" value="WH_DNA-bd_sf"/>
</dbReference>
<comment type="caution">
    <text evidence="3">The sequence shown here is derived from an EMBL/GenBank/DDBJ whole genome shotgun (WGS) entry which is preliminary data.</text>
</comment>